<dbReference type="Proteomes" id="UP000736672">
    <property type="component" value="Unassembled WGS sequence"/>
</dbReference>
<protein>
    <submittedName>
        <fullName evidence="4">Uncharacterized protein</fullName>
    </submittedName>
</protein>
<keyword evidence="5" id="KW-1185">Reference proteome</keyword>
<dbReference type="SUPFAM" id="SSF53933">
    <property type="entry name" value="Microbial ribonucleases"/>
    <property type="match status" value="1"/>
</dbReference>
<dbReference type="Gene3D" id="3.10.450.30">
    <property type="entry name" value="Microbial ribonucleases"/>
    <property type="match status" value="1"/>
</dbReference>
<accession>A0A9P9JV56</accession>
<dbReference type="OrthoDB" id="4770332at2759"/>
<evidence type="ECO:0000313" key="5">
    <source>
        <dbReference type="Proteomes" id="UP000736672"/>
    </source>
</evidence>
<reference evidence="4" key="1">
    <citation type="journal article" date="2021" name="Nat. Commun.">
        <title>Genetic determinants of endophytism in the Arabidopsis root mycobiome.</title>
        <authorList>
            <person name="Mesny F."/>
            <person name="Miyauchi S."/>
            <person name="Thiergart T."/>
            <person name="Pickel B."/>
            <person name="Atanasova L."/>
            <person name="Karlsson M."/>
            <person name="Huettel B."/>
            <person name="Barry K.W."/>
            <person name="Haridas S."/>
            <person name="Chen C."/>
            <person name="Bauer D."/>
            <person name="Andreopoulos W."/>
            <person name="Pangilinan J."/>
            <person name="LaButti K."/>
            <person name="Riley R."/>
            <person name="Lipzen A."/>
            <person name="Clum A."/>
            <person name="Drula E."/>
            <person name="Henrissat B."/>
            <person name="Kohler A."/>
            <person name="Grigoriev I.V."/>
            <person name="Martin F.M."/>
            <person name="Hacquard S."/>
        </authorList>
    </citation>
    <scope>NUCLEOTIDE SEQUENCE</scope>
    <source>
        <strain evidence="4">FSSC 5 MPI-SDFR-AT-0091</strain>
    </source>
</reference>
<proteinExistence type="predicted"/>
<evidence type="ECO:0000313" key="4">
    <source>
        <dbReference type="EMBL" id="KAH7234446.1"/>
    </source>
</evidence>
<feature type="region of interest" description="Disordered" evidence="3">
    <location>
        <begin position="173"/>
        <end position="209"/>
    </location>
</feature>
<evidence type="ECO:0000256" key="1">
    <source>
        <dbReference type="ARBA" id="ARBA00022722"/>
    </source>
</evidence>
<name>A0A9P9JV56_FUSSL</name>
<gene>
    <name evidence="4" type="ORF">B0J15DRAFT_471589</name>
</gene>
<evidence type="ECO:0000256" key="2">
    <source>
        <dbReference type="ARBA" id="ARBA00022801"/>
    </source>
</evidence>
<dbReference type="AlphaFoldDB" id="A0A9P9JV56"/>
<evidence type="ECO:0000256" key="3">
    <source>
        <dbReference type="SAM" id="MobiDB-lite"/>
    </source>
</evidence>
<sequence length="209" mass="24110">MAPEATPARFYVQPAVAPEATLARFRVQPVLRERLGVVRPIHPTYFTFDGRPHISLRRSNRFGRYIARWRDKTWIYARHVRAQVANAPTPSRTYYPRYFRNKGRLLVQASAPLEHIPIFPGQTTTHTAKRRPGKYRAFYNDNNRGVFDVAYHDPNAKRTSKRNREFTLGHYHSAKVAGVDEQNMDDDSSKVGDGSEDPNSTEDVPMSYF</sequence>
<dbReference type="GO" id="GO:0016787">
    <property type="term" value="F:hydrolase activity"/>
    <property type="evidence" value="ECO:0007669"/>
    <property type="project" value="UniProtKB-KW"/>
</dbReference>
<dbReference type="GO" id="GO:0003723">
    <property type="term" value="F:RNA binding"/>
    <property type="evidence" value="ECO:0007669"/>
    <property type="project" value="InterPro"/>
</dbReference>
<keyword evidence="2" id="KW-0378">Hydrolase</keyword>
<dbReference type="InterPro" id="IPR016191">
    <property type="entry name" value="Ribonuclease/ribotoxin"/>
</dbReference>
<organism evidence="4 5">
    <name type="scientific">Fusarium solani</name>
    <name type="common">Filamentous fungus</name>
    <dbReference type="NCBI Taxonomy" id="169388"/>
    <lineage>
        <taxon>Eukaryota</taxon>
        <taxon>Fungi</taxon>
        <taxon>Dikarya</taxon>
        <taxon>Ascomycota</taxon>
        <taxon>Pezizomycotina</taxon>
        <taxon>Sordariomycetes</taxon>
        <taxon>Hypocreomycetidae</taxon>
        <taxon>Hypocreales</taxon>
        <taxon>Nectriaceae</taxon>
        <taxon>Fusarium</taxon>
        <taxon>Fusarium solani species complex</taxon>
    </lineage>
</organism>
<comment type="caution">
    <text evidence="4">The sequence shown here is derived from an EMBL/GenBank/DDBJ whole genome shotgun (WGS) entry which is preliminary data.</text>
</comment>
<dbReference type="GO" id="GO:0004540">
    <property type="term" value="F:RNA nuclease activity"/>
    <property type="evidence" value="ECO:0007669"/>
    <property type="project" value="InterPro"/>
</dbReference>
<keyword evidence="1" id="KW-0540">Nuclease</keyword>
<dbReference type="EMBL" id="JAGTJS010000025">
    <property type="protein sequence ID" value="KAH7234446.1"/>
    <property type="molecule type" value="Genomic_DNA"/>
</dbReference>